<comment type="caution">
    <text evidence="6">The sequence shown here is derived from an EMBL/GenBank/DDBJ whole genome shotgun (WGS) entry which is preliminary data.</text>
</comment>
<protein>
    <submittedName>
        <fullName evidence="6">Acetyl-CoA synthetase-like protein</fullName>
    </submittedName>
</protein>
<evidence type="ECO:0000259" key="5">
    <source>
        <dbReference type="Pfam" id="PF07993"/>
    </source>
</evidence>
<dbReference type="PANTHER" id="PTHR43439:SF2">
    <property type="entry name" value="ENZYME, PUTATIVE (JCVI)-RELATED"/>
    <property type="match status" value="1"/>
</dbReference>
<dbReference type="InterPro" id="IPR020845">
    <property type="entry name" value="AMP-binding_CS"/>
</dbReference>
<dbReference type="Gene3D" id="3.40.50.12780">
    <property type="entry name" value="N-terminal domain of ligase-like"/>
    <property type="match status" value="1"/>
</dbReference>
<dbReference type="Gene3D" id="3.40.50.720">
    <property type="entry name" value="NAD(P)-binding Rossmann-like Domain"/>
    <property type="match status" value="1"/>
</dbReference>
<name>A0A9P4MAR6_9PEZI</name>
<feature type="domain" description="Carrier" evidence="4">
    <location>
        <begin position="561"/>
        <end position="618"/>
    </location>
</feature>
<dbReference type="EMBL" id="ML978121">
    <property type="protein sequence ID" value="KAF2104323.1"/>
    <property type="molecule type" value="Genomic_DNA"/>
</dbReference>
<evidence type="ECO:0000256" key="2">
    <source>
        <dbReference type="ARBA" id="ARBA00022553"/>
    </source>
</evidence>
<dbReference type="Pfam" id="PF00501">
    <property type="entry name" value="AMP-binding"/>
    <property type="match status" value="1"/>
</dbReference>
<keyword evidence="1" id="KW-0596">Phosphopantetheine</keyword>
<accession>A0A9P4MAR6</accession>
<dbReference type="AlphaFoldDB" id="A0A9P4MAR6"/>
<dbReference type="Pfam" id="PF07993">
    <property type="entry name" value="NAD_binding_4"/>
    <property type="match status" value="1"/>
</dbReference>
<dbReference type="SUPFAM" id="SSF51735">
    <property type="entry name" value="NAD(P)-binding Rossmann-fold domains"/>
    <property type="match status" value="1"/>
</dbReference>
<dbReference type="InterPro" id="IPR051414">
    <property type="entry name" value="Adenylate-forming_Reductase"/>
</dbReference>
<dbReference type="OrthoDB" id="429813at2759"/>
<keyword evidence="7" id="KW-1185">Reference proteome</keyword>
<evidence type="ECO:0000259" key="4">
    <source>
        <dbReference type="Pfam" id="PF00550"/>
    </source>
</evidence>
<evidence type="ECO:0000259" key="3">
    <source>
        <dbReference type="Pfam" id="PF00501"/>
    </source>
</evidence>
<gene>
    <name evidence="6" type="ORF">NA57DRAFT_31262</name>
</gene>
<dbReference type="InterPro" id="IPR042099">
    <property type="entry name" value="ANL_N_sf"/>
</dbReference>
<dbReference type="Pfam" id="PF23562">
    <property type="entry name" value="AMP-binding_C_3"/>
    <property type="match status" value="1"/>
</dbReference>
<dbReference type="PROSITE" id="PS00455">
    <property type="entry name" value="AMP_BINDING"/>
    <property type="match status" value="1"/>
</dbReference>
<dbReference type="SUPFAM" id="SSF56801">
    <property type="entry name" value="Acetyl-CoA synthetase-like"/>
    <property type="match status" value="1"/>
</dbReference>
<dbReference type="InterPro" id="IPR045851">
    <property type="entry name" value="AMP-bd_C_sf"/>
</dbReference>
<dbReference type="InterPro" id="IPR009081">
    <property type="entry name" value="PP-bd_ACP"/>
</dbReference>
<dbReference type="InterPro" id="IPR013120">
    <property type="entry name" value="FAR_NAD-bd"/>
</dbReference>
<proteinExistence type="predicted"/>
<evidence type="ECO:0000313" key="7">
    <source>
        <dbReference type="Proteomes" id="UP000799772"/>
    </source>
</evidence>
<sequence>MEIGRRTIHEVIDRNAAEEPTGVLIKYPQSSSFDAWTSISHKTFKNAVDRMAWWLADVLGSHGSQVICYVGGFDIRYYLLTVAASKTSFKALFSSPRNSMEAHVSLMEATGCRVLSGDPKRIPVHLFPKSISFVEMPPLEHWLDLSDAPQYPFNKTFDEVADETVVFIHTSGSTGLPKALPIKHSTFAVVDSYQQLPSLPGRRALIQTWGKRGARLFSALPPFHGAGVDIFASMVFNGTTLIQPPPGQPPSLGVLESMLDSGEADCGLTAASTLVEVSQTPRILEKLKRWTGVGYGGSPLSKPAGDAISKYTLVCNELGTTETHFVPSLQPLDRSDWHFNEFHPSLGVKFREREDGLGEVVVVRDPLNARFQAVFCTFPELDEYKVPDLYERHPVKPSLWKHIGRSDDVLVFSNGEKIVPNQMEHDISQHPDVSAAVVTGNGKFFPVLLVEAGGDSLTNVPEHEKVERIWPTVTTANGHMPSHGKIAKSHIRFLKPGQKFPRTSKGQISRKTCVKEFHDVIEEVYSASNDSAGELNLDFSNRATLEASLLTNLRSLTETMSGISAESDIFAHGTDSLQVLRLARAIRKTLATQSNGEQVDFEPRVIYSNPSASRLTTAILDVLGTKPGMIQNGHQQEPHADTQKLFEKYAITMPLPSEAPIGVRIILTGSTGSLGNYLLDSVLRQERVEKVYCLNRTSDAEQRHVDSCKRRGLNAVFEPSRVEFLQADLASPNFGLTQDTYDRLRTEATHIIHNAWNVNFNHALESFEPQVRGCANLVTFSINSRWRSQVFFVSSIGAVKRWPAGSPVPEQAIFNLNVCDDVGYSKSKLISEMLLANASQTANVSSTICRVGQIAGPVLSPQGEWNKHEWLPSVIASSSFLGKLPTSIHGMDRIDWVPVDILGQVLVELVLSPAKRSETAFKGHVEVLHAVNPTPATWSEILPEVSRLFPHAQVVEYEEWLAALENSAKETTDTRANPAVKLLDFFRSIRDSPSLEFETSQACNRSRMLSDMPKVNQEWMAMWMKQWGY</sequence>
<dbReference type="Proteomes" id="UP000799772">
    <property type="component" value="Unassembled WGS sequence"/>
</dbReference>
<dbReference type="Gene3D" id="3.30.300.30">
    <property type="match status" value="1"/>
</dbReference>
<dbReference type="PANTHER" id="PTHR43439">
    <property type="entry name" value="PHENYLACETATE-COENZYME A LIGASE"/>
    <property type="match status" value="1"/>
</dbReference>
<dbReference type="InterPro" id="IPR000873">
    <property type="entry name" value="AMP-dep_synth/lig_dom"/>
</dbReference>
<dbReference type="Pfam" id="PF00550">
    <property type="entry name" value="PP-binding"/>
    <property type="match status" value="1"/>
</dbReference>
<keyword evidence="2" id="KW-0597">Phosphoprotein</keyword>
<evidence type="ECO:0000313" key="6">
    <source>
        <dbReference type="EMBL" id="KAF2104323.1"/>
    </source>
</evidence>
<reference evidence="6" key="1">
    <citation type="journal article" date="2020" name="Stud. Mycol.">
        <title>101 Dothideomycetes genomes: a test case for predicting lifestyles and emergence of pathogens.</title>
        <authorList>
            <person name="Haridas S."/>
            <person name="Albert R."/>
            <person name="Binder M."/>
            <person name="Bloem J."/>
            <person name="Labutti K."/>
            <person name="Salamov A."/>
            <person name="Andreopoulos B."/>
            <person name="Baker S."/>
            <person name="Barry K."/>
            <person name="Bills G."/>
            <person name="Bluhm B."/>
            <person name="Cannon C."/>
            <person name="Castanera R."/>
            <person name="Culley D."/>
            <person name="Daum C."/>
            <person name="Ezra D."/>
            <person name="Gonzalez J."/>
            <person name="Henrissat B."/>
            <person name="Kuo A."/>
            <person name="Liang C."/>
            <person name="Lipzen A."/>
            <person name="Lutzoni F."/>
            <person name="Magnuson J."/>
            <person name="Mondo S."/>
            <person name="Nolan M."/>
            <person name="Ohm R."/>
            <person name="Pangilinan J."/>
            <person name="Park H.-J."/>
            <person name="Ramirez L."/>
            <person name="Alfaro M."/>
            <person name="Sun H."/>
            <person name="Tritt A."/>
            <person name="Yoshinaga Y."/>
            <person name="Zwiers L.-H."/>
            <person name="Turgeon B."/>
            <person name="Goodwin S."/>
            <person name="Spatafora J."/>
            <person name="Crous P."/>
            <person name="Grigoriev I."/>
        </authorList>
    </citation>
    <scope>NUCLEOTIDE SEQUENCE</scope>
    <source>
        <strain evidence="6">CBS 133067</strain>
    </source>
</reference>
<feature type="domain" description="AMP-dependent synthetase/ligase" evidence="3">
    <location>
        <begin position="18"/>
        <end position="328"/>
    </location>
</feature>
<feature type="domain" description="Thioester reductase (TE)" evidence="5">
    <location>
        <begin position="667"/>
        <end position="902"/>
    </location>
</feature>
<dbReference type="InterPro" id="IPR036291">
    <property type="entry name" value="NAD(P)-bd_dom_sf"/>
</dbReference>
<organism evidence="6 7">
    <name type="scientific">Rhizodiscina lignyota</name>
    <dbReference type="NCBI Taxonomy" id="1504668"/>
    <lineage>
        <taxon>Eukaryota</taxon>
        <taxon>Fungi</taxon>
        <taxon>Dikarya</taxon>
        <taxon>Ascomycota</taxon>
        <taxon>Pezizomycotina</taxon>
        <taxon>Dothideomycetes</taxon>
        <taxon>Pleosporomycetidae</taxon>
        <taxon>Aulographales</taxon>
        <taxon>Rhizodiscinaceae</taxon>
        <taxon>Rhizodiscina</taxon>
    </lineage>
</organism>
<evidence type="ECO:0000256" key="1">
    <source>
        <dbReference type="ARBA" id="ARBA00022450"/>
    </source>
</evidence>